<sequence length="344" mass="35677">MRFRLAFALTALTTALGAYLAACSSEDNIEDLCGWLGDENNCYRQFYADITTTCGTKGPNSARDGSFLKRDKLDTCVLDGAEGGQVVFDPPLDIATDFPVTTASFAMIRGDGTICGAAAFGSDGAMALSVEAVSVDENGIVTPLGDGGLPDSGTSCVDSTDPICGGSFSVKPVTEREIVDVTCSTATRKESHRFNRLQLAKCDGTKDNAPDEANVAALFPRAEFESNPGGVALEGYVLFRVFFPPATGELEGAQPEVVEYFRCRIPSAPNTCANGVQDEGEPAIDCGVLCGKGCCNSDPCYINSDCESGVCSAVDGGMGIRRCIGDGPICTPPAPAPDAGTDGG</sequence>
<keyword evidence="1" id="KW-0732">Signal</keyword>
<comment type="caution">
    <text evidence="2">The sequence shown here is derived from an EMBL/GenBank/DDBJ whole genome shotgun (WGS) entry which is preliminary data.</text>
</comment>
<reference evidence="2 3" key="1">
    <citation type="submission" date="2019-10" db="EMBL/GenBank/DDBJ databases">
        <title>A soil myxobacterium in the family Polyangiaceae.</title>
        <authorList>
            <person name="Li Y."/>
            <person name="Wang J."/>
        </authorList>
    </citation>
    <scope>NUCLEOTIDE SEQUENCE [LARGE SCALE GENOMIC DNA]</scope>
    <source>
        <strain evidence="2 3">DSM 14734</strain>
    </source>
</reference>
<dbReference type="AlphaFoldDB" id="A0A6N7PHQ5"/>
<proteinExistence type="predicted"/>
<dbReference type="Proteomes" id="UP000440224">
    <property type="component" value="Unassembled WGS sequence"/>
</dbReference>
<keyword evidence="3" id="KW-1185">Reference proteome</keyword>
<feature type="chain" id="PRO_5026882255" evidence="1">
    <location>
        <begin position="21"/>
        <end position="344"/>
    </location>
</feature>
<dbReference type="EMBL" id="WJIE01000001">
    <property type="protein sequence ID" value="MRG91337.1"/>
    <property type="molecule type" value="Genomic_DNA"/>
</dbReference>
<protein>
    <submittedName>
        <fullName evidence="2">Uncharacterized protein</fullName>
    </submittedName>
</protein>
<name>A0A6N7PHQ5_9BACT</name>
<feature type="signal peptide" evidence="1">
    <location>
        <begin position="1"/>
        <end position="20"/>
    </location>
</feature>
<evidence type="ECO:0000256" key="1">
    <source>
        <dbReference type="SAM" id="SignalP"/>
    </source>
</evidence>
<dbReference type="OrthoDB" id="5498040at2"/>
<evidence type="ECO:0000313" key="3">
    <source>
        <dbReference type="Proteomes" id="UP000440224"/>
    </source>
</evidence>
<accession>A0A6N7PHQ5</accession>
<gene>
    <name evidence="2" type="ORF">GF068_05275</name>
</gene>
<evidence type="ECO:0000313" key="2">
    <source>
        <dbReference type="EMBL" id="MRG91337.1"/>
    </source>
</evidence>
<dbReference type="RefSeq" id="WP_153818139.1">
    <property type="nucleotide sequence ID" value="NZ_WJIE01000001.1"/>
</dbReference>
<organism evidence="2 3">
    <name type="scientific">Polyangium spumosum</name>
    <dbReference type="NCBI Taxonomy" id="889282"/>
    <lineage>
        <taxon>Bacteria</taxon>
        <taxon>Pseudomonadati</taxon>
        <taxon>Myxococcota</taxon>
        <taxon>Polyangia</taxon>
        <taxon>Polyangiales</taxon>
        <taxon>Polyangiaceae</taxon>
        <taxon>Polyangium</taxon>
    </lineage>
</organism>